<dbReference type="InterPro" id="IPR052708">
    <property type="entry name" value="PxpC"/>
</dbReference>
<dbReference type="SMART" id="SM00797">
    <property type="entry name" value="AHS2"/>
    <property type="match status" value="1"/>
</dbReference>
<sequence length="215" mass="22378">MRGARSIWTGTSSIRTSPTPGRPAPSSHLDWFAHGARAYLAVRGGIRAPLVATSRASDILAGIGPSPLAADDVLATADAAAVPIPPAEVMPWGAPDDEDLEIRLAPGPRGDWFTASARTALFDAVWTVSARADRVGLRLDGPALERARTDELPSEGMLPGAIQVPPDGRPTILLADGPVTGGYPVIAVVTDAALDLIAQARPGTRIRFRHAPPAV</sequence>
<evidence type="ECO:0000256" key="1">
    <source>
        <dbReference type="ARBA" id="ARBA00022741"/>
    </source>
</evidence>
<dbReference type="PANTHER" id="PTHR43309:SF3">
    <property type="entry name" value="5-OXOPROLINASE SUBUNIT C"/>
    <property type="match status" value="1"/>
</dbReference>
<evidence type="ECO:0000313" key="6">
    <source>
        <dbReference type="EMBL" id="UUT35930.1"/>
    </source>
</evidence>
<keyword evidence="1" id="KW-0547">Nucleotide-binding</keyword>
<dbReference type="SUPFAM" id="SSF50891">
    <property type="entry name" value="Cyclophilin-like"/>
    <property type="match status" value="1"/>
</dbReference>
<keyword evidence="2" id="KW-0378">Hydrolase</keyword>
<gene>
    <name evidence="6" type="ORF">L2X98_22575</name>
</gene>
<dbReference type="RefSeq" id="WP_259612578.1">
    <property type="nucleotide sequence ID" value="NZ_CP091139.2"/>
</dbReference>
<evidence type="ECO:0000256" key="4">
    <source>
        <dbReference type="SAM" id="MobiDB-lite"/>
    </source>
</evidence>
<dbReference type="EMBL" id="CP091139">
    <property type="protein sequence ID" value="UUT35930.1"/>
    <property type="molecule type" value="Genomic_DNA"/>
</dbReference>
<evidence type="ECO:0000256" key="2">
    <source>
        <dbReference type="ARBA" id="ARBA00022801"/>
    </source>
</evidence>
<organism evidence="6 7">
    <name type="scientific">Microbacterium elymi</name>
    <dbReference type="NCBI Taxonomy" id="2909587"/>
    <lineage>
        <taxon>Bacteria</taxon>
        <taxon>Bacillati</taxon>
        <taxon>Actinomycetota</taxon>
        <taxon>Actinomycetes</taxon>
        <taxon>Micrococcales</taxon>
        <taxon>Microbacteriaceae</taxon>
        <taxon>Microbacterium</taxon>
    </lineage>
</organism>
<evidence type="ECO:0000256" key="3">
    <source>
        <dbReference type="ARBA" id="ARBA00022840"/>
    </source>
</evidence>
<accession>A0ABY5NL74</accession>
<name>A0ABY5NL74_9MICO</name>
<keyword evidence="7" id="KW-1185">Reference proteome</keyword>
<reference evidence="6" key="1">
    <citation type="submission" date="2022-01" db="EMBL/GenBank/DDBJ databases">
        <title>Microbacterium eymi and Microbacterium rhizovicinus sp. nov., isolated from the rhizospheric soil of Elymus tsukushiensis, a plant native to the Dokdo Islands, Republic of Korea.</title>
        <authorList>
            <person name="Hwang Y.J."/>
        </authorList>
    </citation>
    <scope>NUCLEOTIDE SEQUENCE</scope>
    <source>
        <strain evidence="6">KUDC0405</strain>
    </source>
</reference>
<feature type="domain" description="Carboxyltransferase" evidence="5">
    <location>
        <begin position="1"/>
        <end position="215"/>
    </location>
</feature>
<protein>
    <submittedName>
        <fullName evidence="6">Biotin-dependent carboxyltransferase family protein</fullName>
    </submittedName>
</protein>
<evidence type="ECO:0000313" key="7">
    <source>
        <dbReference type="Proteomes" id="UP001054811"/>
    </source>
</evidence>
<feature type="region of interest" description="Disordered" evidence="4">
    <location>
        <begin position="1"/>
        <end position="26"/>
    </location>
</feature>
<keyword evidence="3" id="KW-0067">ATP-binding</keyword>
<dbReference type="InterPro" id="IPR003778">
    <property type="entry name" value="CT_A_B"/>
</dbReference>
<proteinExistence type="predicted"/>
<dbReference type="Pfam" id="PF02626">
    <property type="entry name" value="CT_A_B"/>
    <property type="match status" value="1"/>
</dbReference>
<feature type="compositionally biased region" description="Polar residues" evidence="4">
    <location>
        <begin position="8"/>
        <end position="19"/>
    </location>
</feature>
<evidence type="ECO:0000259" key="5">
    <source>
        <dbReference type="SMART" id="SM00797"/>
    </source>
</evidence>
<dbReference type="Gene3D" id="2.40.100.10">
    <property type="entry name" value="Cyclophilin-like"/>
    <property type="match status" value="1"/>
</dbReference>
<dbReference type="Proteomes" id="UP001054811">
    <property type="component" value="Chromosome"/>
</dbReference>
<dbReference type="PANTHER" id="PTHR43309">
    <property type="entry name" value="5-OXOPROLINASE SUBUNIT C"/>
    <property type="match status" value="1"/>
</dbReference>
<dbReference type="InterPro" id="IPR029000">
    <property type="entry name" value="Cyclophilin-like_dom_sf"/>
</dbReference>